<name>A0A1Y2SIC2_9GAMM</name>
<feature type="region of interest" description="Disordered" evidence="1">
    <location>
        <begin position="1"/>
        <end position="127"/>
    </location>
</feature>
<dbReference type="EMBL" id="MUBJ01000001">
    <property type="protein sequence ID" value="OTA18509.1"/>
    <property type="molecule type" value="Genomic_DNA"/>
</dbReference>
<feature type="compositionally biased region" description="Polar residues" evidence="1">
    <location>
        <begin position="14"/>
        <end position="28"/>
    </location>
</feature>
<dbReference type="OrthoDB" id="9131958at2"/>
<keyword evidence="3" id="KW-1185">Reference proteome</keyword>
<evidence type="ECO:0000313" key="3">
    <source>
        <dbReference type="Proteomes" id="UP000194350"/>
    </source>
</evidence>
<sequence>MYSLKHKEEKKNQSSHPTQDAVNDSHPITSKIAELRKNFQQPDAQTVRPRVAPRPLAFRPQAPLRTEPFQQTMKSPVASEPVTPANTTINSSTRTSTKTTTGDTQTPKAAPAPTSTPASTNSVKKPFTLYRADNRSFDELQKSSPEGFKAWVHLDSEKARKFASVFMGNDNVESLPKHIIDEINKWKKGGTPKLSDLSTFIKYTKDRSTVWVSTAVNTEAGGQSAGAPLYEISMELYEFEVDKGKLVPLPNGRTRNMKPSILLNAQNLEDATIIALNHGPVDDAEISFLTTIPMKKLNPYRR</sequence>
<dbReference type="Proteomes" id="UP000194350">
    <property type="component" value="Unassembled WGS sequence"/>
</dbReference>
<reference evidence="2 3" key="1">
    <citation type="submission" date="2016-10" db="EMBL/GenBank/DDBJ databases">
        <title>Systematic genetic and metabolomic analysis of Xenorhabdus and Photorhabdus spp., highlights the requirements for a dual symbiotic and pathogenic life style.</title>
        <authorList>
            <person name="Tobias N.J."/>
            <person name="Wolff H."/>
            <person name="Djahanschiri B."/>
            <person name="Pidot S.J."/>
            <person name="Stinear T.P."/>
            <person name="Ebersberger I."/>
            <person name="Bode H.B."/>
        </authorList>
    </citation>
    <scope>NUCLEOTIDE SEQUENCE [LARGE SCALE GENOMIC DNA]</scope>
    <source>
        <strain evidence="2 3">DSM 22392</strain>
    </source>
</reference>
<feature type="compositionally biased region" description="Low complexity" evidence="1">
    <location>
        <begin position="87"/>
        <end position="120"/>
    </location>
</feature>
<evidence type="ECO:0000313" key="2">
    <source>
        <dbReference type="EMBL" id="OTA18509.1"/>
    </source>
</evidence>
<organism evidence="2 3">
    <name type="scientific">Xenorhabdus vietnamensis</name>
    <dbReference type="NCBI Taxonomy" id="351656"/>
    <lineage>
        <taxon>Bacteria</taxon>
        <taxon>Pseudomonadati</taxon>
        <taxon>Pseudomonadota</taxon>
        <taxon>Gammaproteobacteria</taxon>
        <taxon>Enterobacterales</taxon>
        <taxon>Morganellaceae</taxon>
        <taxon>Xenorhabdus</taxon>
    </lineage>
</organism>
<proteinExistence type="predicted"/>
<evidence type="ECO:0000256" key="1">
    <source>
        <dbReference type="SAM" id="MobiDB-lite"/>
    </source>
</evidence>
<feature type="compositionally biased region" description="Basic and acidic residues" evidence="1">
    <location>
        <begin position="1"/>
        <end position="12"/>
    </location>
</feature>
<gene>
    <name evidence="2" type="ORF">Xvie_00337</name>
</gene>
<dbReference type="RefSeq" id="WP_086107658.1">
    <property type="nucleotide sequence ID" value="NZ_CAWNGD010000001.1"/>
</dbReference>
<dbReference type="AlphaFoldDB" id="A0A1Y2SIC2"/>
<comment type="caution">
    <text evidence="2">The sequence shown here is derived from an EMBL/GenBank/DDBJ whole genome shotgun (WGS) entry which is preliminary data.</text>
</comment>
<dbReference type="STRING" id="351656.Xvie_00337"/>
<protein>
    <submittedName>
        <fullName evidence="2">Uncharacterized protein</fullName>
    </submittedName>
</protein>
<accession>A0A1Y2SIC2</accession>